<gene>
    <name evidence="1" type="ORF">B5E88_09870</name>
</gene>
<comment type="caution">
    <text evidence="1">The sequence shown here is derived from an EMBL/GenBank/DDBJ whole genome shotgun (WGS) entry which is preliminary data.</text>
</comment>
<dbReference type="RefSeq" id="WP_087215713.1">
    <property type="nucleotide sequence ID" value="NZ_NFLC01000022.1"/>
</dbReference>
<accession>A0A1Y4QYD6</accession>
<sequence>MKELITLEEKIALLDDYVLPIIKNDSSKLEGSGQIAGWGFVQMPRLEEEQPIIYAYDSTFQNSEEWRLYQAKKYVAQQLSVDDLHNQEAQVAYLTNYLSTNSNKIRIQQIIFAEQDSPTSLSFKNEILSLVGVAHNIDEQNPIKYFLIAKESL</sequence>
<reference evidence="2" key="1">
    <citation type="submission" date="2017-04" db="EMBL/GenBank/DDBJ databases">
        <title>Function of individual gut microbiota members based on whole genome sequencing of pure cultures obtained from chicken caecum.</title>
        <authorList>
            <person name="Medvecky M."/>
            <person name="Cejkova D."/>
            <person name="Polansky O."/>
            <person name="Karasova D."/>
            <person name="Kubasova T."/>
            <person name="Cizek A."/>
            <person name="Rychlik I."/>
        </authorList>
    </citation>
    <scope>NUCLEOTIDE SEQUENCE [LARGE SCALE GENOMIC DNA]</scope>
    <source>
        <strain evidence="2">An144</strain>
    </source>
</reference>
<protein>
    <submittedName>
        <fullName evidence="1">Uncharacterized protein</fullName>
    </submittedName>
</protein>
<dbReference type="Proteomes" id="UP000196074">
    <property type="component" value="Unassembled WGS sequence"/>
</dbReference>
<dbReference type="AlphaFoldDB" id="A0A1Y4QYD6"/>
<organism evidence="1 2">
    <name type="scientific">Enterococcus cecorum</name>
    <dbReference type="NCBI Taxonomy" id="44008"/>
    <lineage>
        <taxon>Bacteria</taxon>
        <taxon>Bacillati</taxon>
        <taxon>Bacillota</taxon>
        <taxon>Bacilli</taxon>
        <taxon>Lactobacillales</taxon>
        <taxon>Enterococcaceae</taxon>
        <taxon>Enterococcus</taxon>
    </lineage>
</organism>
<proteinExistence type="predicted"/>
<name>A0A1Y4QYD6_9ENTE</name>
<evidence type="ECO:0000313" key="1">
    <source>
        <dbReference type="EMBL" id="OUQ09492.1"/>
    </source>
</evidence>
<evidence type="ECO:0000313" key="2">
    <source>
        <dbReference type="Proteomes" id="UP000196074"/>
    </source>
</evidence>
<dbReference type="EMBL" id="NFLC01000022">
    <property type="protein sequence ID" value="OUQ09492.1"/>
    <property type="molecule type" value="Genomic_DNA"/>
</dbReference>